<dbReference type="GO" id="GO:0046872">
    <property type="term" value="F:metal ion binding"/>
    <property type="evidence" value="ECO:0007669"/>
    <property type="project" value="UniProtKB-KW"/>
</dbReference>
<dbReference type="EMBL" id="ABQC02000023">
    <property type="protein sequence ID" value="EDY94547.1"/>
    <property type="molecule type" value="Genomic_DNA"/>
</dbReference>
<evidence type="ECO:0000256" key="17">
    <source>
        <dbReference type="HAMAP-Rule" id="MF_02089"/>
    </source>
</evidence>
<evidence type="ECO:0000256" key="16">
    <source>
        <dbReference type="ARBA" id="ARBA00047415"/>
    </source>
</evidence>
<comment type="pathway">
    <text evidence="2 17">tRNA modification; tRNA-queuosine biosynthesis.</text>
</comment>
<keyword evidence="6 17" id="KW-0004">4Fe-4S</keyword>
<keyword evidence="8 17" id="KW-0479">Metal-binding</keyword>
<dbReference type="PANTHER" id="PTHR36701">
    <property type="entry name" value="EPOXYQUEUOSINE REDUCTASE QUEH"/>
    <property type="match status" value="1"/>
</dbReference>
<organism evidence="18 19">
    <name type="scientific">Phocaeicola plebeius (strain DSM 17135 / JCM 12973 / CCUG 54634 / M2)</name>
    <name type="common">Bacteroides plebeius</name>
    <dbReference type="NCBI Taxonomy" id="484018"/>
    <lineage>
        <taxon>Bacteria</taxon>
        <taxon>Pseudomonadati</taxon>
        <taxon>Bacteroidota</taxon>
        <taxon>Bacteroidia</taxon>
        <taxon>Bacteroidales</taxon>
        <taxon>Bacteroidaceae</taxon>
        <taxon>Phocaeicola</taxon>
    </lineage>
</organism>
<evidence type="ECO:0000256" key="12">
    <source>
        <dbReference type="ARBA" id="ARBA00023014"/>
    </source>
</evidence>
<evidence type="ECO:0000256" key="6">
    <source>
        <dbReference type="ARBA" id="ARBA00022485"/>
    </source>
</evidence>
<gene>
    <name evidence="17" type="primary">queH</name>
    <name evidence="18" type="ORF">BACPLE_02953</name>
</gene>
<dbReference type="PANTHER" id="PTHR36701:SF1">
    <property type="entry name" value="EPOXYQUEUOSINE REDUCTASE QUEH"/>
    <property type="match status" value="1"/>
</dbReference>
<reference evidence="18 19" key="1">
    <citation type="submission" date="2008-08" db="EMBL/GenBank/DDBJ databases">
        <title>Draft genome sequence of Bacteroides plebeius (DSM 17135).</title>
        <authorList>
            <person name="Sudarsanam P."/>
            <person name="Ley R."/>
            <person name="Guruge J."/>
            <person name="Turnbaugh P.J."/>
            <person name="Mahowald M."/>
            <person name="Liep D."/>
            <person name="Gordon J."/>
        </authorList>
    </citation>
    <scope>NUCLEOTIDE SEQUENCE [LARGE SCALE GENOMIC DNA]</scope>
    <source>
        <strain evidence="19">DSM 17135 / JCM 12973 / M2</strain>
    </source>
</reference>
<dbReference type="HAMAP" id="MF_02089">
    <property type="entry name" value="QueH"/>
    <property type="match status" value="1"/>
</dbReference>
<evidence type="ECO:0000256" key="8">
    <source>
        <dbReference type="ARBA" id="ARBA00022723"/>
    </source>
</evidence>
<feature type="disulfide bond" description="Redox-active" evidence="17">
    <location>
        <begin position="188"/>
        <end position="190"/>
    </location>
</feature>
<sequence length="212" mass="24354">MSERMKKKKFELEVPGGADKVLLHTCCAPCSSAIIECLLNHGIRPTIYYCNPNIYPLEEYNIRKDECTRYAESLGLDIIDADYDHASWRCTVAGLENEPERGGRCLKCFKMRLADTARYAHEHGFSVITTTLASSRWKSLEQINEAGHWAVAAYPDVTWWEQNWRKGGLSERRIAIIKEYNFYNQQYCGCEFSMRKHDEEPTPSSLPPSSSQ</sequence>
<dbReference type="GO" id="GO:0008616">
    <property type="term" value="P:tRNA queuosine(34) biosynthetic process"/>
    <property type="evidence" value="ECO:0007669"/>
    <property type="project" value="UniProtKB-UniRule"/>
</dbReference>
<evidence type="ECO:0000256" key="7">
    <source>
        <dbReference type="ARBA" id="ARBA00022694"/>
    </source>
</evidence>
<keyword evidence="10 17" id="KW-0560">Oxidoreductase</keyword>
<evidence type="ECO:0000256" key="4">
    <source>
        <dbReference type="ARBA" id="ARBA00012622"/>
    </source>
</evidence>
<keyword evidence="9 17" id="KW-0671">Queuosine biosynthesis</keyword>
<dbReference type="UniPathway" id="UPA00392"/>
<evidence type="ECO:0000256" key="3">
    <source>
        <dbReference type="ARBA" id="ARBA00008207"/>
    </source>
</evidence>
<feature type="binding site" evidence="17">
    <location>
        <position position="26"/>
    </location>
    <ligand>
        <name>[4Fe-4S] cluster</name>
        <dbReference type="ChEBI" id="CHEBI:49883"/>
    </ligand>
</feature>
<dbReference type="HOGENOM" id="CLU_088177_0_1_10"/>
<evidence type="ECO:0000256" key="14">
    <source>
        <dbReference type="ARBA" id="ARBA00023284"/>
    </source>
</evidence>
<name>B5D1V4_PHOPM</name>
<keyword evidence="7 17" id="KW-0819">tRNA processing</keyword>
<feature type="binding site" evidence="17">
    <location>
        <position position="105"/>
    </location>
    <ligand>
        <name>[4Fe-4S] cluster</name>
        <dbReference type="ChEBI" id="CHEBI:49883"/>
    </ligand>
</feature>
<keyword evidence="13 17" id="KW-1015">Disulfide bond</keyword>
<evidence type="ECO:0000313" key="18">
    <source>
        <dbReference type="EMBL" id="EDY94547.1"/>
    </source>
</evidence>
<feature type="binding site" evidence="17">
    <location>
        <position position="108"/>
    </location>
    <ligand>
        <name>[4Fe-4S] cluster</name>
        <dbReference type="ChEBI" id="CHEBI:49883"/>
    </ligand>
</feature>
<evidence type="ECO:0000256" key="10">
    <source>
        <dbReference type="ARBA" id="ARBA00023002"/>
    </source>
</evidence>
<evidence type="ECO:0000256" key="15">
    <source>
        <dbReference type="ARBA" id="ARBA00031446"/>
    </source>
</evidence>
<protein>
    <recommendedName>
        <fullName evidence="5 17">Epoxyqueuosine reductase QueH</fullName>
        <ecNumber evidence="4 17">1.17.99.6</ecNumber>
    </recommendedName>
    <alternativeName>
        <fullName evidence="15 17">Queuosine biosynthesis protein QueH</fullName>
    </alternativeName>
</protein>
<comment type="similarity">
    <text evidence="3 17">Belongs to the QueH family.</text>
</comment>
<comment type="catalytic activity">
    <reaction evidence="16 17">
        <text>epoxyqueuosine(34) in tRNA + AH2 = queuosine(34) in tRNA + A + H2O</text>
        <dbReference type="Rhea" id="RHEA:32159"/>
        <dbReference type="Rhea" id="RHEA-COMP:18571"/>
        <dbReference type="Rhea" id="RHEA-COMP:18582"/>
        <dbReference type="ChEBI" id="CHEBI:13193"/>
        <dbReference type="ChEBI" id="CHEBI:15377"/>
        <dbReference type="ChEBI" id="CHEBI:17499"/>
        <dbReference type="ChEBI" id="CHEBI:194431"/>
        <dbReference type="ChEBI" id="CHEBI:194443"/>
        <dbReference type="EC" id="1.17.99.6"/>
    </reaction>
</comment>
<evidence type="ECO:0000256" key="11">
    <source>
        <dbReference type="ARBA" id="ARBA00023004"/>
    </source>
</evidence>
<dbReference type="InterPro" id="IPR003828">
    <property type="entry name" value="QueH"/>
</dbReference>
<reference evidence="18 19" key="2">
    <citation type="submission" date="2008-08" db="EMBL/GenBank/DDBJ databases">
        <authorList>
            <person name="Fulton L."/>
            <person name="Clifton S."/>
            <person name="Fulton B."/>
            <person name="Xu J."/>
            <person name="Minx P."/>
            <person name="Pepin K.H."/>
            <person name="Johnson M."/>
            <person name="Thiruvilangam P."/>
            <person name="Bhonagiri V."/>
            <person name="Nash W.E."/>
            <person name="Mardis E.R."/>
            <person name="Wilson R.K."/>
        </authorList>
    </citation>
    <scope>NUCLEOTIDE SEQUENCE [LARGE SCALE GENOMIC DNA]</scope>
    <source>
        <strain evidence="19">DSM 17135 / JCM 12973 / M2</strain>
    </source>
</reference>
<evidence type="ECO:0000256" key="13">
    <source>
        <dbReference type="ARBA" id="ARBA00023157"/>
    </source>
</evidence>
<dbReference type="Proteomes" id="UP000003452">
    <property type="component" value="Unassembled WGS sequence"/>
</dbReference>
<proteinExistence type="inferred from homology"/>
<keyword evidence="14 17" id="KW-0676">Redox-active center</keyword>
<dbReference type="GO" id="GO:0052693">
    <property type="term" value="F:epoxyqueuosine reductase activity"/>
    <property type="evidence" value="ECO:0007669"/>
    <property type="project" value="UniProtKB-UniRule"/>
</dbReference>
<evidence type="ECO:0000256" key="2">
    <source>
        <dbReference type="ARBA" id="ARBA00004691"/>
    </source>
</evidence>
<dbReference type="eggNOG" id="COG1636">
    <property type="taxonomic scope" value="Bacteria"/>
</dbReference>
<comment type="caution">
    <text evidence="18">The sequence shown here is derived from an EMBL/GenBank/DDBJ whole genome shotgun (WGS) entry which is preliminary data.</text>
</comment>
<keyword evidence="12 17" id="KW-0411">Iron-sulfur</keyword>
<dbReference type="AlphaFoldDB" id="B5D1V4"/>
<evidence type="ECO:0000256" key="1">
    <source>
        <dbReference type="ARBA" id="ARBA00002268"/>
    </source>
</evidence>
<dbReference type="EC" id="1.17.99.6" evidence="4 17"/>
<dbReference type="GO" id="GO:0051539">
    <property type="term" value="F:4 iron, 4 sulfur cluster binding"/>
    <property type="evidence" value="ECO:0007669"/>
    <property type="project" value="UniProtKB-UniRule"/>
</dbReference>
<evidence type="ECO:0000256" key="5">
    <source>
        <dbReference type="ARBA" id="ARBA00016895"/>
    </source>
</evidence>
<evidence type="ECO:0000256" key="9">
    <source>
        <dbReference type="ARBA" id="ARBA00022785"/>
    </source>
</evidence>
<evidence type="ECO:0000313" key="19">
    <source>
        <dbReference type="Proteomes" id="UP000003452"/>
    </source>
</evidence>
<comment type="function">
    <text evidence="1 17">Catalyzes the conversion of epoxyqueuosine (oQ) to queuosine (Q), which is a hypermodified base found in the wobble positions of tRNA(Asp), tRNA(Asn), tRNA(His) and tRNA(Tyr).</text>
</comment>
<keyword evidence="11 17" id="KW-0408">Iron</keyword>
<feature type="binding site" evidence="17">
    <location>
        <position position="27"/>
    </location>
    <ligand>
        <name>[4Fe-4S] cluster</name>
        <dbReference type="ChEBI" id="CHEBI:49883"/>
    </ligand>
</feature>
<accession>B5D1V4</accession>
<dbReference type="Pfam" id="PF02677">
    <property type="entry name" value="QueH"/>
    <property type="match status" value="1"/>
</dbReference>